<evidence type="ECO:0000313" key="4">
    <source>
        <dbReference type="Proteomes" id="UP001501729"/>
    </source>
</evidence>
<dbReference type="Gene3D" id="2.40.10.480">
    <property type="match status" value="2"/>
</dbReference>
<dbReference type="InterPro" id="IPR015943">
    <property type="entry name" value="WD40/YVTN_repeat-like_dom_sf"/>
</dbReference>
<dbReference type="InterPro" id="IPR002372">
    <property type="entry name" value="PQQ_rpt_dom"/>
</dbReference>
<dbReference type="GeneID" id="68616233"/>
<dbReference type="InterPro" id="IPR011047">
    <property type="entry name" value="Quinoprotein_ADH-like_sf"/>
</dbReference>
<feature type="region of interest" description="Disordered" evidence="1">
    <location>
        <begin position="40"/>
        <end position="71"/>
    </location>
</feature>
<evidence type="ECO:0000256" key="1">
    <source>
        <dbReference type="SAM" id="MobiDB-lite"/>
    </source>
</evidence>
<dbReference type="AlphaFoldDB" id="A0AAV3UI52"/>
<dbReference type="PANTHER" id="PTHR34512">
    <property type="entry name" value="CELL SURFACE PROTEIN"/>
    <property type="match status" value="1"/>
</dbReference>
<name>A0AAV3UI52_9EURY</name>
<evidence type="ECO:0000313" key="3">
    <source>
        <dbReference type="EMBL" id="GAA5051345.1"/>
    </source>
</evidence>
<dbReference type="NCBIfam" id="TIGR01409">
    <property type="entry name" value="TAT_signal_seq"/>
    <property type="match status" value="1"/>
</dbReference>
<gene>
    <name evidence="3" type="ORF">GCM10025751_26400</name>
</gene>
<dbReference type="SMART" id="SM00564">
    <property type="entry name" value="PQQ"/>
    <property type="match status" value="6"/>
</dbReference>
<dbReference type="RefSeq" id="WP_227777629.1">
    <property type="nucleotide sequence ID" value="NZ_BAABKX010000008.1"/>
</dbReference>
<dbReference type="SUPFAM" id="SSF49299">
    <property type="entry name" value="PKD domain"/>
    <property type="match status" value="1"/>
</dbReference>
<organism evidence="3 4">
    <name type="scientific">Haladaptatus pallidirubidus</name>
    <dbReference type="NCBI Taxonomy" id="1008152"/>
    <lineage>
        <taxon>Archaea</taxon>
        <taxon>Methanobacteriati</taxon>
        <taxon>Methanobacteriota</taxon>
        <taxon>Stenosarchaea group</taxon>
        <taxon>Halobacteria</taxon>
        <taxon>Halobacteriales</taxon>
        <taxon>Haladaptataceae</taxon>
        <taxon>Haladaptatus</taxon>
    </lineage>
</organism>
<sequence length="557" mass="60687">MDKKDYLNKTENNRRTFLKTVGIGITAAGLGGTPTIAQQTDEEDEQPVGWTTHRANPERTGTIDATGPTPYPTTDWTLDPDGTLFGVEPIVTDGTVYLATTTNNTPSKYDGYVGAFDAQTGEQQWIQSEIPAPTTPTIADEMVYITTKRVRGTNSSRSGLYALDAESGDIAWKQTQQDQWTVPLIAEETVYVANENGAHAFDPATGDNVWRKSGVGGIAHGYEGQVSYADGTLIYADGTALNARDGAMEWQTPSDQPMLGNSTADNERVYFLQGEYIQGNDHRISVEARSIETGRIDWTHTNSDNFWDGRLAVANGHVFLFEDFNGTSAVIALSAETGAEAWRQELHGDFVSNPTVANEMIYLGGRHEPESPFDAGRAFIAALELETGEENWKYLLDSSDLETSPENPPAAGTPVVVGDQLFTATYPAGSTLDYEYVYYSNVFSLGSCDTRPDADDCFLTDEQPNESELSQPEACIDSIAQQDLSELPAGETVWLNGYCSTGRELQYEWDTDDDGQYDAMGPTVVVPTPTCGAIPISLRVTDFQGNTDRTTVTLSTV</sequence>
<feature type="domain" description="Pyrrolo-quinoline quinone repeat" evidence="2">
    <location>
        <begin position="286"/>
        <end position="419"/>
    </location>
</feature>
<dbReference type="InterPro" id="IPR019546">
    <property type="entry name" value="TAT_signal_bac_arc"/>
</dbReference>
<dbReference type="SUPFAM" id="SSF50998">
    <property type="entry name" value="Quinoprotein alcohol dehydrogenase-like"/>
    <property type="match status" value="2"/>
</dbReference>
<dbReference type="Gene3D" id="2.130.10.10">
    <property type="entry name" value="YVTN repeat-like/Quinoprotein amine dehydrogenase"/>
    <property type="match status" value="1"/>
</dbReference>
<dbReference type="InterPro" id="IPR035986">
    <property type="entry name" value="PKD_dom_sf"/>
</dbReference>
<feature type="domain" description="Pyrrolo-quinoline quinone repeat" evidence="2">
    <location>
        <begin position="110"/>
        <end position="231"/>
    </location>
</feature>
<comment type="caution">
    <text evidence="3">The sequence shown here is derived from an EMBL/GenBank/DDBJ whole genome shotgun (WGS) entry which is preliminary data.</text>
</comment>
<accession>A0AAV3UI52</accession>
<dbReference type="Gene3D" id="2.60.40.10">
    <property type="entry name" value="Immunoglobulins"/>
    <property type="match status" value="1"/>
</dbReference>
<dbReference type="InterPro" id="IPR013783">
    <property type="entry name" value="Ig-like_fold"/>
</dbReference>
<proteinExistence type="predicted"/>
<dbReference type="InterPro" id="IPR018391">
    <property type="entry name" value="PQQ_b-propeller_rpt"/>
</dbReference>
<keyword evidence="4" id="KW-1185">Reference proteome</keyword>
<evidence type="ECO:0000259" key="2">
    <source>
        <dbReference type="Pfam" id="PF13360"/>
    </source>
</evidence>
<dbReference type="Proteomes" id="UP001501729">
    <property type="component" value="Unassembled WGS sequence"/>
</dbReference>
<dbReference type="Pfam" id="PF13360">
    <property type="entry name" value="PQQ_2"/>
    <property type="match status" value="2"/>
</dbReference>
<dbReference type="PANTHER" id="PTHR34512:SF30">
    <property type="entry name" value="OUTER MEMBRANE PROTEIN ASSEMBLY FACTOR BAMB"/>
    <property type="match status" value="1"/>
</dbReference>
<dbReference type="EMBL" id="BAABKX010000008">
    <property type="protein sequence ID" value="GAA5051345.1"/>
    <property type="molecule type" value="Genomic_DNA"/>
</dbReference>
<protein>
    <recommendedName>
        <fullName evidence="2">Pyrrolo-quinoline quinone repeat domain-containing protein</fullName>
    </recommendedName>
</protein>
<dbReference type="PROSITE" id="PS51318">
    <property type="entry name" value="TAT"/>
    <property type="match status" value="1"/>
</dbReference>
<reference evidence="3 4" key="1">
    <citation type="journal article" date="2019" name="Int. J. Syst. Evol. Microbiol.">
        <title>The Global Catalogue of Microorganisms (GCM) 10K type strain sequencing project: providing services to taxonomists for standard genome sequencing and annotation.</title>
        <authorList>
            <consortium name="The Broad Institute Genomics Platform"/>
            <consortium name="The Broad Institute Genome Sequencing Center for Infectious Disease"/>
            <person name="Wu L."/>
            <person name="Ma J."/>
        </authorList>
    </citation>
    <scope>NUCLEOTIDE SEQUENCE [LARGE SCALE GENOMIC DNA]</scope>
    <source>
        <strain evidence="3 4">JCM 17504</strain>
    </source>
</reference>
<dbReference type="InterPro" id="IPR006311">
    <property type="entry name" value="TAT_signal"/>
</dbReference>